<gene>
    <name evidence="11" type="ORF">JHX87_03050</name>
</gene>
<evidence type="ECO:0000256" key="6">
    <source>
        <dbReference type="ARBA" id="ARBA00022927"/>
    </source>
</evidence>
<evidence type="ECO:0000256" key="2">
    <source>
        <dbReference type="ARBA" id="ARBA00022448"/>
    </source>
</evidence>
<dbReference type="InterPro" id="IPR035906">
    <property type="entry name" value="MetI-like_sf"/>
</dbReference>
<dbReference type="Proteomes" id="UP001219349">
    <property type="component" value="Chromosome"/>
</dbReference>
<name>A0ABY7SLP7_9RHOB</name>
<sequence>MSQLSVIKPATRRLGHLRVILEKPGLMLGLFIIGFSTVLAIAPDVFSPYDPNFIDYNAVRQPPSWAHPFGTDMLGRDSLSRVIAAYTVNMQMAVLATVFAMLIGVTVGALVGYYRGIADVIFGRFVDAIITFPFLVLVIAVVAVLGPGLVNMYIAITLVNWVYYARLMRAEVIAQMGNDYAAAGIVMGYSDRRIIFRHLLPNAITPVIVYWMTDMALAILLGSSLGYLGLGAQPPQAEWGVLIAEGRNFITTAWWLSLMPGIAIVVTGIGFSLIGDGLADLLRPRG</sequence>
<feature type="transmembrane region" description="Helical" evidence="9">
    <location>
        <begin position="125"/>
        <end position="144"/>
    </location>
</feature>
<feature type="transmembrane region" description="Helical" evidence="9">
    <location>
        <begin position="252"/>
        <end position="275"/>
    </location>
</feature>
<evidence type="ECO:0000313" key="11">
    <source>
        <dbReference type="EMBL" id="WCR07825.1"/>
    </source>
</evidence>
<evidence type="ECO:0000313" key="12">
    <source>
        <dbReference type="Proteomes" id="UP001219349"/>
    </source>
</evidence>
<dbReference type="InterPro" id="IPR050366">
    <property type="entry name" value="BP-dependent_transpt_permease"/>
</dbReference>
<keyword evidence="4 9" id="KW-0812">Transmembrane</keyword>
<evidence type="ECO:0000256" key="3">
    <source>
        <dbReference type="ARBA" id="ARBA00022475"/>
    </source>
</evidence>
<proteinExistence type="inferred from homology"/>
<feature type="domain" description="ABC transmembrane type-1" evidence="10">
    <location>
        <begin position="86"/>
        <end position="275"/>
    </location>
</feature>
<accession>A0ABY7SLP7</accession>
<evidence type="ECO:0000256" key="4">
    <source>
        <dbReference type="ARBA" id="ARBA00022692"/>
    </source>
</evidence>
<keyword evidence="6" id="KW-0653">Protein transport</keyword>
<dbReference type="PANTHER" id="PTHR43386:SF1">
    <property type="entry name" value="D,D-DIPEPTIDE TRANSPORT SYSTEM PERMEASE PROTEIN DDPC-RELATED"/>
    <property type="match status" value="1"/>
</dbReference>
<dbReference type="Gene3D" id="1.10.3720.10">
    <property type="entry name" value="MetI-like"/>
    <property type="match status" value="1"/>
</dbReference>
<dbReference type="PROSITE" id="PS50928">
    <property type="entry name" value="ABC_TM1"/>
    <property type="match status" value="1"/>
</dbReference>
<dbReference type="SUPFAM" id="SSF161098">
    <property type="entry name" value="MetI-like"/>
    <property type="match status" value="1"/>
</dbReference>
<evidence type="ECO:0000259" key="10">
    <source>
        <dbReference type="PROSITE" id="PS50928"/>
    </source>
</evidence>
<protein>
    <submittedName>
        <fullName evidence="11">ABC transporter permease</fullName>
    </submittedName>
</protein>
<feature type="transmembrane region" description="Helical" evidence="9">
    <location>
        <begin position="20"/>
        <end position="42"/>
    </location>
</feature>
<comment type="subcellular location">
    <subcellularLocation>
        <location evidence="1 9">Cell membrane</location>
        <topology evidence="1 9">Multi-pass membrane protein</topology>
    </subcellularLocation>
</comment>
<organism evidence="11 12">
    <name type="scientific">Paracoccus fistulariae</name>
    <dbReference type="NCBI Taxonomy" id="658446"/>
    <lineage>
        <taxon>Bacteria</taxon>
        <taxon>Pseudomonadati</taxon>
        <taxon>Pseudomonadota</taxon>
        <taxon>Alphaproteobacteria</taxon>
        <taxon>Rhodobacterales</taxon>
        <taxon>Paracoccaceae</taxon>
        <taxon>Paracoccus</taxon>
    </lineage>
</organism>
<dbReference type="InterPro" id="IPR025966">
    <property type="entry name" value="OppC_N"/>
</dbReference>
<feature type="transmembrane region" description="Helical" evidence="9">
    <location>
        <begin position="150"/>
        <end position="167"/>
    </location>
</feature>
<keyword evidence="8 9" id="KW-0472">Membrane</keyword>
<evidence type="ECO:0000256" key="8">
    <source>
        <dbReference type="ARBA" id="ARBA00023136"/>
    </source>
</evidence>
<keyword evidence="7 9" id="KW-1133">Transmembrane helix</keyword>
<feature type="transmembrane region" description="Helical" evidence="9">
    <location>
        <begin position="92"/>
        <end position="113"/>
    </location>
</feature>
<dbReference type="PANTHER" id="PTHR43386">
    <property type="entry name" value="OLIGOPEPTIDE TRANSPORT SYSTEM PERMEASE PROTEIN APPC"/>
    <property type="match status" value="1"/>
</dbReference>
<keyword evidence="2 9" id="KW-0813">Transport</keyword>
<evidence type="ECO:0000256" key="1">
    <source>
        <dbReference type="ARBA" id="ARBA00004651"/>
    </source>
</evidence>
<dbReference type="Pfam" id="PF12911">
    <property type="entry name" value="OppC_N"/>
    <property type="match status" value="1"/>
</dbReference>
<feature type="transmembrane region" description="Helical" evidence="9">
    <location>
        <begin position="207"/>
        <end position="232"/>
    </location>
</feature>
<dbReference type="CDD" id="cd06261">
    <property type="entry name" value="TM_PBP2"/>
    <property type="match status" value="1"/>
</dbReference>
<comment type="similarity">
    <text evidence="9">Belongs to the binding-protein-dependent transport system permease family.</text>
</comment>
<keyword evidence="12" id="KW-1185">Reference proteome</keyword>
<reference evidence="11 12" key="1">
    <citation type="submission" date="2021-01" db="EMBL/GenBank/DDBJ databases">
        <title>Biogeographic distribution of Paracoccus.</title>
        <authorList>
            <person name="Hollensteiner J."/>
            <person name="Leineberger J."/>
            <person name="Brinkhoff T."/>
            <person name="Daniel R."/>
        </authorList>
    </citation>
    <scope>NUCLEOTIDE SEQUENCE [LARGE SCALE GENOMIC DNA]</scope>
    <source>
        <strain evidence="11 12">KCTC 22803</strain>
    </source>
</reference>
<evidence type="ECO:0000256" key="7">
    <source>
        <dbReference type="ARBA" id="ARBA00022989"/>
    </source>
</evidence>
<evidence type="ECO:0000256" key="9">
    <source>
        <dbReference type="RuleBase" id="RU363032"/>
    </source>
</evidence>
<evidence type="ECO:0000256" key="5">
    <source>
        <dbReference type="ARBA" id="ARBA00022856"/>
    </source>
</evidence>
<dbReference type="EMBL" id="CP067136">
    <property type="protein sequence ID" value="WCR07825.1"/>
    <property type="molecule type" value="Genomic_DNA"/>
</dbReference>
<keyword evidence="3" id="KW-1003">Cell membrane</keyword>
<keyword evidence="5" id="KW-0571">Peptide transport</keyword>
<dbReference type="RefSeq" id="WP_271886373.1">
    <property type="nucleotide sequence ID" value="NZ_CP067136.1"/>
</dbReference>
<dbReference type="InterPro" id="IPR000515">
    <property type="entry name" value="MetI-like"/>
</dbReference>
<dbReference type="Pfam" id="PF00528">
    <property type="entry name" value="BPD_transp_1"/>
    <property type="match status" value="1"/>
</dbReference>